<dbReference type="FunFam" id="3.40.50.1980:FF:000017">
    <property type="entry name" value="ABC transporter substrate-binding protein"/>
    <property type="match status" value="1"/>
</dbReference>
<keyword evidence="3" id="KW-0813">Transport</keyword>
<dbReference type="Gene3D" id="3.40.50.1980">
    <property type="entry name" value="Nitrogenase molybdenum iron protein domain"/>
    <property type="match status" value="2"/>
</dbReference>
<dbReference type="PROSITE" id="PS51257">
    <property type="entry name" value="PROKAR_LIPOPROTEIN"/>
    <property type="match status" value="1"/>
</dbReference>
<evidence type="ECO:0000256" key="2">
    <source>
        <dbReference type="ARBA" id="ARBA00008814"/>
    </source>
</evidence>
<sequence>MKKLFLLPLILLVLAVSACSNSAQQNNTSANTARTLEASGNATASDHTKDTITYQSEDGPIEVPAHPQRVVVLAGFAGNVMQLGVPLAGVTSWEKGNPRFAEALKDVESVSDEDLEKIIELEPDLIIGLSIAKNIDKLKTIAPTITYTYGKLDFLAQHLEIGKALNKEQEAQAWIDNFKSRASKAGEEIKAKIGPDATVSVIESSMKELYVFGDNWGRGTEILYQQMGLNMPEKVKESALKDGYYALSVEVLPQYAGDYLIFSKDPDADNSFQNTDIYKNLPAVKNNRVFEANAKVFYFNDALTLDYQLDFFIEHFLGK</sequence>
<dbReference type="AlphaFoldDB" id="A0A934MW77"/>
<dbReference type="SUPFAM" id="SSF53807">
    <property type="entry name" value="Helical backbone' metal receptor"/>
    <property type="match status" value="1"/>
</dbReference>
<dbReference type="RefSeq" id="WP_199020451.1">
    <property type="nucleotide sequence ID" value="NZ_JAELUP010000097.1"/>
</dbReference>
<evidence type="ECO:0000256" key="4">
    <source>
        <dbReference type="ARBA" id="ARBA00022729"/>
    </source>
</evidence>
<dbReference type="EMBL" id="JAELUP010000097">
    <property type="protein sequence ID" value="MBJ6362877.1"/>
    <property type="molecule type" value="Genomic_DNA"/>
</dbReference>
<feature type="domain" description="Fe/B12 periplasmic-binding" evidence="6">
    <location>
        <begin position="68"/>
        <end position="319"/>
    </location>
</feature>
<feature type="chain" id="PRO_5039190316" evidence="5">
    <location>
        <begin position="19"/>
        <end position="319"/>
    </location>
</feature>
<dbReference type="InterPro" id="IPR051313">
    <property type="entry name" value="Bact_iron-sidero_bind"/>
</dbReference>
<dbReference type="PANTHER" id="PTHR30532">
    <property type="entry name" value="IRON III DICITRATE-BINDING PERIPLASMIC PROTEIN"/>
    <property type="match status" value="1"/>
</dbReference>
<evidence type="ECO:0000256" key="3">
    <source>
        <dbReference type="ARBA" id="ARBA00022448"/>
    </source>
</evidence>
<accession>A0A934MW77</accession>
<dbReference type="GO" id="GO:0030288">
    <property type="term" value="C:outer membrane-bounded periplasmic space"/>
    <property type="evidence" value="ECO:0007669"/>
    <property type="project" value="TreeGrafter"/>
</dbReference>
<comment type="subcellular location">
    <subcellularLocation>
        <location evidence="1">Cell envelope</location>
    </subcellularLocation>
</comment>
<evidence type="ECO:0000259" key="6">
    <source>
        <dbReference type="PROSITE" id="PS50983"/>
    </source>
</evidence>
<dbReference type="Pfam" id="PF01497">
    <property type="entry name" value="Peripla_BP_2"/>
    <property type="match status" value="1"/>
</dbReference>
<gene>
    <name evidence="7" type="ORF">JFN88_16795</name>
</gene>
<proteinExistence type="inferred from homology"/>
<reference evidence="7" key="1">
    <citation type="submission" date="2020-12" db="EMBL/GenBank/DDBJ databases">
        <authorList>
            <person name="Huq M.A."/>
        </authorList>
    </citation>
    <scope>NUCLEOTIDE SEQUENCE</scope>
    <source>
        <strain evidence="7">MAHUQ-46</strain>
    </source>
</reference>
<evidence type="ECO:0000313" key="7">
    <source>
        <dbReference type="EMBL" id="MBJ6362877.1"/>
    </source>
</evidence>
<dbReference type="InterPro" id="IPR002491">
    <property type="entry name" value="ABC_transptr_periplasmic_BD"/>
</dbReference>
<evidence type="ECO:0000313" key="8">
    <source>
        <dbReference type="Proteomes" id="UP000640274"/>
    </source>
</evidence>
<name>A0A934MW77_9BACL</name>
<comment type="similarity">
    <text evidence="2">Belongs to the bacterial solute-binding protein 8 family.</text>
</comment>
<feature type="signal peptide" evidence="5">
    <location>
        <begin position="1"/>
        <end position="18"/>
    </location>
</feature>
<evidence type="ECO:0000256" key="1">
    <source>
        <dbReference type="ARBA" id="ARBA00004196"/>
    </source>
</evidence>
<organism evidence="7 8">
    <name type="scientific">Paenibacillus roseus</name>
    <dbReference type="NCBI Taxonomy" id="2798579"/>
    <lineage>
        <taxon>Bacteria</taxon>
        <taxon>Bacillati</taxon>
        <taxon>Bacillota</taxon>
        <taxon>Bacilli</taxon>
        <taxon>Bacillales</taxon>
        <taxon>Paenibacillaceae</taxon>
        <taxon>Paenibacillus</taxon>
    </lineage>
</organism>
<dbReference type="CDD" id="cd01138">
    <property type="entry name" value="FeuA"/>
    <property type="match status" value="1"/>
</dbReference>
<evidence type="ECO:0000256" key="5">
    <source>
        <dbReference type="SAM" id="SignalP"/>
    </source>
</evidence>
<keyword evidence="4 5" id="KW-0732">Signal</keyword>
<keyword evidence="8" id="KW-1185">Reference proteome</keyword>
<dbReference type="Proteomes" id="UP000640274">
    <property type="component" value="Unassembled WGS sequence"/>
</dbReference>
<protein>
    <submittedName>
        <fullName evidence="7">Iron-hydroxamate ABC transporter substrate-binding protein</fullName>
    </submittedName>
</protein>
<dbReference type="PANTHER" id="PTHR30532:SF26">
    <property type="entry name" value="IRON(3+)-HYDROXAMATE-BINDING PROTEIN FHUD"/>
    <property type="match status" value="1"/>
</dbReference>
<dbReference type="PROSITE" id="PS50983">
    <property type="entry name" value="FE_B12_PBP"/>
    <property type="match status" value="1"/>
</dbReference>
<dbReference type="GO" id="GO:1901678">
    <property type="term" value="P:iron coordination entity transport"/>
    <property type="evidence" value="ECO:0007669"/>
    <property type="project" value="UniProtKB-ARBA"/>
</dbReference>
<comment type="caution">
    <text evidence="7">The sequence shown here is derived from an EMBL/GenBank/DDBJ whole genome shotgun (WGS) entry which is preliminary data.</text>
</comment>